<organism evidence="1 3">
    <name type="scientific">Kurthia zopfii</name>
    <dbReference type="NCBI Taxonomy" id="1650"/>
    <lineage>
        <taxon>Bacteria</taxon>
        <taxon>Bacillati</taxon>
        <taxon>Bacillota</taxon>
        <taxon>Bacilli</taxon>
        <taxon>Bacillales</taxon>
        <taxon>Caryophanaceae</taxon>
        <taxon>Kurthia</taxon>
    </lineage>
</organism>
<dbReference type="InterPro" id="IPR027417">
    <property type="entry name" value="P-loop_NTPase"/>
</dbReference>
<dbReference type="EMBL" id="UGNP01000001">
    <property type="protein sequence ID" value="STX09418.1"/>
    <property type="molecule type" value="Genomic_DNA"/>
</dbReference>
<dbReference type="Proteomes" id="UP000294641">
    <property type="component" value="Unassembled WGS sequence"/>
</dbReference>
<dbReference type="PANTHER" id="PTHR37816">
    <property type="entry name" value="YALI0E33011P"/>
    <property type="match status" value="1"/>
</dbReference>
<dbReference type="OrthoDB" id="1201990at2"/>
<reference evidence="1 3" key="1">
    <citation type="submission" date="2018-06" db="EMBL/GenBank/DDBJ databases">
        <authorList>
            <consortium name="Pathogen Informatics"/>
            <person name="Doyle S."/>
        </authorList>
    </citation>
    <scope>NUCLEOTIDE SEQUENCE [LARGE SCALE GENOMIC DNA]</scope>
    <source>
        <strain evidence="1 3">NCTC10597</strain>
    </source>
</reference>
<evidence type="ECO:0000313" key="1">
    <source>
        <dbReference type="EMBL" id="STX09418.1"/>
    </source>
</evidence>
<name>A0A8B4Q9P8_9BACL</name>
<dbReference type="Proteomes" id="UP000254330">
    <property type="component" value="Unassembled WGS sequence"/>
</dbReference>
<evidence type="ECO:0000313" key="2">
    <source>
        <dbReference type="EMBL" id="TDR37408.1"/>
    </source>
</evidence>
<keyword evidence="2" id="KW-0418">Kinase</keyword>
<comment type="caution">
    <text evidence="1">The sequence shown here is derived from an EMBL/GenBank/DDBJ whole genome shotgun (WGS) entry which is preliminary data.</text>
</comment>
<accession>A0A8B4Q9P8</accession>
<protein>
    <submittedName>
        <fullName evidence="2">Adenylate kinase family enzyme</fullName>
    </submittedName>
    <submittedName>
        <fullName evidence="1">Topology modulation protein</fullName>
    </submittedName>
</protein>
<dbReference type="InterPro" id="IPR052922">
    <property type="entry name" value="Cytidylate_Kinase-2"/>
</dbReference>
<dbReference type="Gene3D" id="3.40.50.300">
    <property type="entry name" value="P-loop containing nucleotide triphosphate hydrolases"/>
    <property type="match status" value="1"/>
</dbReference>
<keyword evidence="2" id="KW-0808">Transferase</keyword>
<dbReference type="EMBL" id="SNZG01000020">
    <property type="protein sequence ID" value="TDR37408.1"/>
    <property type="molecule type" value="Genomic_DNA"/>
</dbReference>
<gene>
    <name evidence="2" type="ORF">DFR61_1203</name>
    <name evidence="1" type="ORF">NCTC10597_01093</name>
</gene>
<reference evidence="2 4" key="2">
    <citation type="submission" date="2019-03" db="EMBL/GenBank/DDBJ databases">
        <title>Genomic Encyclopedia of Type Strains, Phase IV (KMG-IV): sequencing the most valuable type-strain genomes for metagenomic binning, comparative biology and taxonomic classification.</title>
        <authorList>
            <person name="Goeker M."/>
        </authorList>
    </citation>
    <scope>NUCLEOTIDE SEQUENCE [LARGE SCALE GENOMIC DNA]</scope>
    <source>
        <strain evidence="2 4">DSM 20580</strain>
    </source>
</reference>
<proteinExistence type="predicted"/>
<dbReference type="PANTHER" id="PTHR37816:SF3">
    <property type="entry name" value="MODULATES DNA TOPOLOGY"/>
    <property type="match status" value="1"/>
</dbReference>
<dbReference type="GO" id="GO:0016301">
    <property type="term" value="F:kinase activity"/>
    <property type="evidence" value="ECO:0007669"/>
    <property type="project" value="UniProtKB-KW"/>
</dbReference>
<keyword evidence="4" id="KW-1185">Reference proteome</keyword>
<sequence>MHERTLIIGCSGSGKSWLATKLSDITKQPVVHLDQLYWLENWQKQDQVVFIEKLETKLAKNSWIIDGNFDSTLEKRLKYADFVIFLDFNRYQTLSGAITRAMKYYKRTRPDMTEGCIEKIDFEFLKYIWDYPKTTRQKTVDLLSKLKIDSITFTNRKQMTEWLENMEVRYGRMVHSSKTR</sequence>
<dbReference type="AlphaFoldDB" id="A0A8B4Q9P8"/>
<evidence type="ECO:0000313" key="3">
    <source>
        <dbReference type="Proteomes" id="UP000254330"/>
    </source>
</evidence>
<dbReference type="SUPFAM" id="SSF52540">
    <property type="entry name" value="P-loop containing nucleoside triphosphate hydrolases"/>
    <property type="match status" value="1"/>
</dbReference>
<evidence type="ECO:0000313" key="4">
    <source>
        <dbReference type="Proteomes" id="UP000294641"/>
    </source>
</evidence>
<dbReference type="RefSeq" id="WP_109349754.1">
    <property type="nucleotide sequence ID" value="NZ_BJUE01000013.1"/>
</dbReference>